<sequence length="1404" mass="145810">MNHDAWLAGGDCWCSNPAAGNALGSGRHSARHTARSAAAAVPASVSVADGGPTPRSSRTGPGGRGLPKLYKVGRRDGRPPHPPTVACVREPRAATGPTLATPRAALPPLSPPPLTPCRPPRPRSLGPNPTHVRPPVQRMRVRRSPTRAHTRKQAGKAVERRARHPTRPPPKTARTAPRVRAPRASLRHPPKHRPRRHPPGRLRRPRRGTAAAASAAAAAAATPRRRWQRRRDAPPRPPTWRRRWRRRCDAPPRPPTRRRRRWPRLAVRRPRRRRADGQGNGDGEGGDERHARRRAAGKEGQREAPNAVAVRGAPVAQRQQTAVAGGRRALVGGAAADHAPVDGGGGGLVAAAACRAAAAAPSGAEAPTDRAVGPAAAAAPPTTDGRKTKDASSTLIVDGGGPPSAEAPTYTAPAASTVMALTKVWEKVGACAVHTTRPAHPIGAVAEDEHVRSAHRRPHVRAADVTDRKDVPAGAECDRRQRVAANAPALHRPPHVARLGGEAGEKKVDRPRAPARRRQLPAGVANDKQARRRHGHPRRRIVGFRAVHLDPHQPSDGGHLGDKDVVAAVTRRRCRRRARQRAFNGPSAIADASSVDEVSKRCTRVSRSTSVGRRRLTPDAPTTSGRRARNPPSNAPAAAAAAPSAVAVPQRAPWTTPREAASQAPLPPSPPPIPPPPSRHPPCPPAPRRPHRRRSAAAAAPAPAPPSTTVELTAMATSASAPAPLLTPTATRSAQRRSSPATRPGARLTPVWPPPPRLAAATDAAAPGTGADAAAATAATTAAAIHAGRPPMVQAAAAGTVAGNAARFLHAGRERGKRSTALHVATSCTLHSAARRVAVAAAGAPKALSYSPLNRNCQGRLTEPNLNAADGDAQAGTCLDRQGRERDARDRDEGGAELYLCGSPNDLTATTINRINDAPVHLCGSAAEKDWTDSTDGPHLEALAQSVRTNAAAGRAPPPVEGCNPNRRAQSVTVAGTPPAAAAVEAFVGFWVADRAASCGALARLARASIALPPSAPPPAASSSPPPPPTHSPPHVAAALHFAPAAGPTHLLPSLPTRPISLRPTSVVVAPRPPSPVCSPARPHHGDRRFRPRGRLPAPRNATAGRSHGGRPALAAGTRRASVSPHPHRDHGDPPPPRGRRSPLHPPGGATTQRLCRRRRGGGHGRPCALPLPRRRCTGWQGGLPCGTPPPAPSTTTTVDLTTAAVALGAVATSAVVLRVSSRRGKSSAEADAAASTAAAERAARASAAAQSAAKAEELRARREAEVKFLEQQAKEEEEADADEAGAGAVAADAEEDGEVDLLAELRKRVAAIDLEDLGDDGAADEEEPPEEVVPRARVGDRGAGSIVLERPGSGGGGDEDAGDDDGAGPKGDGPAGDGEVSEEMRSSVDMLTRMWNASGGADS</sequence>
<accession>A0A1X6PJL4</accession>
<feature type="compositionally biased region" description="Basic residues" evidence="1">
    <location>
        <begin position="139"/>
        <end position="154"/>
    </location>
</feature>
<feature type="compositionally biased region" description="Low complexity" evidence="1">
    <location>
        <begin position="630"/>
        <end position="653"/>
    </location>
</feature>
<dbReference type="Proteomes" id="UP000218209">
    <property type="component" value="Unassembled WGS sequence"/>
</dbReference>
<feature type="compositionally biased region" description="Acidic residues" evidence="1">
    <location>
        <begin position="1319"/>
        <end position="1331"/>
    </location>
</feature>
<feature type="compositionally biased region" description="Low complexity" evidence="1">
    <location>
        <begin position="172"/>
        <end position="184"/>
    </location>
</feature>
<feature type="compositionally biased region" description="Pro residues" evidence="1">
    <location>
        <begin position="1014"/>
        <end position="1032"/>
    </location>
</feature>
<protein>
    <submittedName>
        <fullName evidence="2">Uncharacterized protein</fullName>
    </submittedName>
</protein>
<feature type="region of interest" description="Disordered" evidence="1">
    <location>
        <begin position="1014"/>
        <end position="1036"/>
    </location>
</feature>
<feature type="compositionally biased region" description="Acidic residues" evidence="1">
    <location>
        <begin position="1358"/>
        <end position="1367"/>
    </location>
</feature>
<organism evidence="2 3">
    <name type="scientific">Porphyra umbilicalis</name>
    <name type="common">Purple laver</name>
    <name type="synonym">Red alga</name>
    <dbReference type="NCBI Taxonomy" id="2786"/>
    <lineage>
        <taxon>Eukaryota</taxon>
        <taxon>Rhodophyta</taxon>
        <taxon>Bangiophyceae</taxon>
        <taxon>Bangiales</taxon>
        <taxon>Bangiaceae</taxon>
        <taxon>Porphyra</taxon>
    </lineage>
</organism>
<keyword evidence="3" id="KW-1185">Reference proteome</keyword>
<dbReference type="EMBL" id="KV918766">
    <property type="protein sequence ID" value="OSX81059.1"/>
    <property type="molecule type" value="Genomic_DNA"/>
</dbReference>
<feature type="compositionally biased region" description="Basic and acidic residues" evidence="1">
    <location>
        <begin position="503"/>
        <end position="512"/>
    </location>
</feature>
<evidence type="ECO:0000313" key="2">
    <source>
        <dbReference type="EMBL" id="OSX81059.1"/>
    </source>
</evidence>
<evidence type="ECO:0000256" key="1">
    <source>
        <dbReference type="SAM" id="MobiDB-lite"/>
    </source>
</evidence>
<feature type="region of interest" description="Disordered" evidence="1">
    <location>
        <begin position="1319"/>
        <end position="1404"/>
    </location>
</feature>
<feature type="region of interest" description="Disordered" evidence="1">
    <location>
        <begin position="41"/>
        <end position="321"/>
    </location>
</feature>
<feature type="region of interest" description="Disordered" evidence="1">
    <location>
        <begin position="364"/>
        <end position="409"/>
    </location>
</feature>
<gene>
    <name evidence="2" type="ORF">BU14_0027s0085</name>
</gene>
<feature type="region of interest" description="Disordered" evidence="1">
    <location>
        <begin position="1273"/>
        <end position="1297"/>
    </location>
</feature>
<feature type="compositionally biased region" description="Basic residues" evidence="1">
    <location>
        <begin position="1082"/>
        <end position="1094"/>
    </location>
</feature>
<feature type="compositionally biased region" description="Low complexity" evidence="1">
    <location>
        <begin position="208"/>
        <end position="222"/>
    </location>
</feature>
<feature type="compositionally biased region" description="Basic residues" evidence="1">
    <location>
        <begin position="185"/>
        <end position="207"/>
    </location>
</feature>
<feature type="compositionally biased region" description="Basic residues" evidence="1">
    <location>
        <begin position="255"/>
        <end position="274"/>
    </location>
</feature>
<feature type="compositionally biased region" description="Low complexity" evidence="1">
    <location>
        <begin position="364"/>
        <end position="383"/>
    </location>
</feature>
<feature type="compositionally biased region" description="Low complexity" evidence="1">
    <location>
        <begin position="93"/>
        <end position="107"/>
    </location>
</feature>
<proteinExistence type="predicted"/>
<evidence type="ECO:0000313" key="3">
    <source>
        <dbReference type="Proteomes" id="UP000218209"/>
    </source>
</evidence>
<feature type="compositionally biased region" description="Pro residues" evidence="1">
    <location>
        <begin position="108"/>
        <end position="119"/>
    </location>
</feature>
<feature type="compositionally biased region" description="Low complexity" evidence="1">
    <location>
        <begin position="712"/>
        <end position="733"/>
    </location>
</feature>
<name>A0A1X6PJL4_PORUM</name>
<feature type="region of interest" description="Disordered" evidence="1">
    <location>
        <begin position="1066"/>
        <end position="1175"/>
    </location>
</feature>
<feature type="compositionally biased region" description="Basic and acidic residues" evidence="1">
    <location>
        <begin position="286"/>
        <end position="302"/>
    </location>
</feature>
<feature type="region of interest" description="Disordered" evidence="1">
    <location>
        <begin position="493"/>
        <end position="536"/>
    </location>
</feature>
<feature type="region of interest" description="Disordered" evidence="1">
    <location>
        <begin position="591"/>
        <end position="763"/>
    </location>
</feature>
<feature type="compositionally biased region" description="Pro residues" evidence="1">
    <location>
        <begin position="665"/>
        <end position="687"/>
    </location>
</feature>
<feature type="compositionally biased region" description="Low complexity" evidence="1">
    <location>
        <begin position="41"/>
        <end position="59"/>
    </location>
</feature>
<reference evidence="2 3" key="1">
    <citation type="submission" date="2017-03" db="EMBL/GenBank/DDBJ databases">
        <title>WGS assembly of Porphyra umbilicalis.</title>
        <authorList>
            <person name="Brawley S.H."/>
            <person name="Blouin N.A."/>
            <person name="Ficko-Blean E."/>
            <person name="Wheeler G.L."/>
            <person name="Lohr M."/>
            <person name="Goodson H.V."/>
            <person name="Jenkins J.W."/>
            <person name="Blaby-Haas C.E."/>
            <person name="Helliwell K.E."/>
            <person name="Chan C."/>
            <person name="Marriage T."/>
            <person name="Bhattacharya D."/>
            <person name="Klein A.S."/>
            <person name="Badis Y."/>
            <person name="Brodie J."/>
            <person name="Cao Y."/>
            <person name="Collen J."/>
            <person name="Dittami S.M."/>
            <person name="Gachon C.M."/>
            <person name="Green B.R."/>
            <person name="Karpowicz S."/>
            <person name="Kim J.W."/>
            <person name="Kudahl U."/>
            <person name="Lin S."/>
            <person name="Michel G."/>
            <person name="Mittag M."/>
            <person name="Olson B.J."/>
            <person name="Pangilinan J."/>
            <person name="Peng Y."/>
            <person name="Qiu H."/>
            <person name="Shu S."/>
            <person name="Singer J.T."/>
            <person name="Smith A.G."/>
            <person name="Sprecher B.N."/>
            <person name="Wagner V."/>
            <person name="Wang W."/>
            <person name="Wang Z.-Y."/>
            <person name="Yan J."/>
            <person name="Yarish C."/>
            <person name="Zoeuner-Riek S."/>
            <person name="Zhuang Y."/>
            <person name="Zou Y."/>
            <person name="Lindquist E.A."/>
            <person name="Grimwood J."/>
            <person name="Barry K."/>
            <person name="Rokhsar D.S."/>
            <person name="Schmutz J."/>
            <person name="Stiller J.W."/>
            <person name="Grossman A.R."/>
            <person name="Prochnik S.E."/>
        </authorList>
    </citation>
    <scope>NUCLEOTIDE SEQUENCE [LARGE SCALE GENOMIC DNA]</scope>
    <source>
        <strain evidence="2">4086291</strain>
    </source>
</reference>